<feature type="compositionally biased region" description="Polar residues" evidence="4">
    <location>
        <begin position="241"/>
        <end position="257"/>
    </location>
</feature>
<dbReference type="EMBL" id="NIVC01003649">
    <property type="protein sequence ID" value="PAA50381.1"/>
    <property type="molecule type" value="Genomic_DNA"/>
</dbReference>
<dbReference type="GO" id="GO:0000423">
    <property type="term" value="P:mitophagy"/>
    <property type="evidence" value="ECO:0007669"/>
    <property type="project" value="TreeGrafter"/>
</dbReference>
<comment type="caution">
    <text evidence="5">The sequence shown here is derived from an EMBL/GenBank/DDBJ whole genome shotgun (WGS) entry which is preliminary data.</text>
</comment>
<evidence type="ECO:0008006" key="7">
    <source>
        <dbReference type="Google" id="ProtNLM"/>
    </source>
</evidence>
<dbReference type="AlphaFoldDB" id="A0A267DM70"/>
<feature type="region of interest" description="Disordered" evidence="4">
    <location>
        <begin position="222"/>
        <end position="281"/>
    </location>
</feature>
<sequence>MEQQRHLHEERRYITKLLRCFILRAIQVVLQSRSGRLFRYACRDHSSVELLGLSFEDDPEIALSAKTKLGGLPDLRHGDTHSVQVFLTCPNAQARTDEDADNDRLYLEVWTFRFAEESDPSLRRAKAFDRLTVALKALWSVARALPAYRVARRGTTESRVLCFRLLPGAADPAVLGPGYQNRRVASVRTLAGTLSLTCSFRSPIKLGPESLRLHEGHYQLTEDSVSNTVDQTPDSVGIDSNFLQQPMSLPQPETSPVENPKPTQPPMSASANQQKQKQRQSAFCPVGPFAMVGANGFAAPFDRLSDCNGGGVGIFGDFDDDLPFKSLMSSSSTDGAATASASATAAPNDIDGGLNGGEDADSQQCEMSAELSDSPDEDDDDVLRVADGNNFQDGDGGASFARVSPLDESSVEASGDFGSAAGGVGRNGSLGSAEDIATGAAAASSISEFLPFASDCSAADLQRLQQLKSAVKLEMFAAPNPLADRIGDIPRQLKFFEQDLAEFDCMLNTMLERSSDSEPEQL</sequence>
<protein>
    <recommendedName>
        <fullName evidence="7">Autophagy-related protein 13</fullName>
    </recommendedName>
</protein>
<dbReference type="GO" id="GO:0005829">
    <property type="term" value="C:cytosol"/>
    <property type="evidence" value="ECO:0007669"/>
    <property type="project" value="TreeGrafter"/>
</dbReference>
<keyword evidence="3" id="KW-0072">Autophagy</keyword>
<dbReference type="GO" id="GO:0000407">
    <property type="term" value="C:phagophore assembly site"/>
    <property type="evidence" value="ECO:0007669"/>
    <property type="project" value="UniProtKB-SubCell"/>
</dbReference>
<dbReference type="InterPro" id="IPR036570">
    <property type="entry name" value="HORMA_dom_sf"/>
</dbReference>
<feature type="compositionally biased region" description="Polar residues" evidence="4">
    <location>
        <begin position="222"/>
        <end position="234"/>
    </location>
</feature>
<organism evidence="5 6">
    <name type="scientific">Macrostomum lignano</name>
    <dbReference type="NCBI Taxonomy" id="282301"/>
    <lineage>
        <taxon>Eukaryota</taxon>
        <taxon>Metazoa</taxon>
        <taxon>Spiralia</taxon>
        <taxon>Lophotrochozoa</taxon>
        <taxon>Platyhelminthes</taxon>
        <taxon>Rhabditophora</taxon>
        <taxon>Macrostomorpha</taxon>
        <taxon>Macrostomida</taxon>
        <taxon>Macrostomidae</taxon>
        <taxon>Macrostomum</taxon>
    </lineage>
</organism>
<reference evidence="5 6" key="1">
    <citation type="submission" date="2017-06" db="EMBL/GenBank/DDBJ databases">
        <title>A platform for efficient transgenesis in Macrostomum lignano, a flatworm model organism for stem cell research.</title>
        <authorList>
            <person name="Berezikov E."/>
        </authorList>
    </citation>
    <scope>NUCLEOTIDE SEQUENCE [LARGE SCALE GENOMIC DNA]</scope>
    <source>
        <strain evidence="5">DV1</strain>
        <tissue evidence="5">Whole organism</tissue>
    </source>
</reference>
<feature type="region of interest" description="Disordered" evidence="4">
    <location>
        <begin position="329"/>
        <end position="402"/>
    </location>
</feature>
<evidence type="ECO:0000256" key="3">
    <source>
        <dbReference type="ARBA" id="ARBA00023006"/>
    </source>
</evidence>
<evidence type="ECO:0000256" key="1">
    <source>
        <dbReference type="ARBA" id="ARBA00004329"/>
    </source>
</evidence>
<gene>
    <name evidence="5" type="ORF">BOX15_Mlig031648g1</name>
</gene>
<dbReference type="PANTHER" id="PTHR13430">
    <property type="match status" value="1"/>
</dbReference>
<dbReference type="GO" id="GO:1990316">
    <property type="term" value="C:Atg1/ULK1 kinase complex"/>
    <property type="evidence" value="ECO:0007669"/>
    <property type="project" value="TreeGrafter"/>
</dbReference>
<evidence type="ECO:0000256" key="2">
    <source>
        <dbReference type="ARBA" id="ARBA00007341"/>
    </source>
</evidence>
<dbReference type="PANTHER" id="PTHR13430:SF4">
    <property type="entry name" value="AUTOPHAGY-RELATED PROTEIN 13"/>
    <property type="match status" value="1"/>
</dbReference>
<dbReference type="InterPro" id="IPR040182">
    <property type="entry name" value="ATG13"/>
</dbReference>
<feature type="compositionally biased region" description="Polar residues" evidence="4">
    <location>
        <begin position="266"/>
        <end position="281"/>
    </location>
</feature>
<evidence type="ECO:0000313" key="5">
    <source>
        <dbReference type="EMBL" id="PAA50381.1"/>
    </source>
</evidence>
<dbReference type="Gene3D" id="3.30.900.10">
    <property type="entry name" value="HORMA domain"/>
    <property type="match status" value="1"/>
</dbReference>
<dbReference type="Proteomes" id="UP000215902">
    <property type="component" value="Unassembled WGS sequence"/>
</dbReference>
<name>A0A267DM70_9PLAT</name>
<comment type="similarity">
    <text evidence="2">Belongs to the ATG13 family. Metazoan subfamily.</text>
</comment>
<dbReference type="GO" id="GO:0034497">
    <property type="term" value="P:protein localization to phagophore assembly site"/>
    <property type="evidence" value="ECO:0007669"/>
    <property type="project" value="TreeGrafter"/>
</dbReference>
<comment type="subcellular location">
    <subcellularLocation>
        <location evidence="1">Preautophagosomal structure</location>
    </subcellularLocation>
</comment>
<accession>A0A267DM70</accession>
<evidence type="ECO:0000313" key="6">
    <source>
        <dbReference type="Proteomes" id="UP000215902"/>
    </source>
</evidence>
<dbReference type="GO" id="GO:0034727">
    <property type="term" value="P:piecemeal microautophagy of the nucleus"/>
    <property type="evidence" value="ECO:0007669"/>
    <property type="project" value="TreeGrafter"/>
</dbReference>
<keyword evidence="6" id="KW-1185">Reference proteome</keyword>
<evidence type="ECO:0000256" key="4">
    <source>
        <dbReference type="SAM" id="MobiDB-lite"/>
    </source>
</evidence>
<feature type="compositionally biased region" description="Low complexity" evidence="4">
    <location>
        <begin position="329"/>
        <end position="346"/>
    </location>
</feature>
<dbReference type="OrthoDB" id="70161at2759"/>
<proteinExistence type="inferred from homology"/>
<dbReference type="STRING" id="282301.A0A267DM70"/>